<protein>
    <submittedName>
        <fullName evidence="2">Uncharacterized protein</fullName>
    </submittedName>
</protein>
<dbReference type="Proteomes" id="UP001603857">
    <property type="component" value="Unassembled WGS sequence"/>
</dbReference>
<evidence type="ECO:0000256" key="1">
    <source>
        <dbReference type="SAM" id="MobiDB-lite"/>
    </source>
</evidence>
<dbReference type="EMBL" id="JBGMDY010000008">
    <property type="protein sequence ID" value="KAL2324852.1"/>
    <property type="molecule type" value="Genomic_DNA"/>
</dbReference>
<keyword evidence="3" id="KW-1185">Reference proteome</keyword>
<reference evidence="2 3" key="1">
    <citation type="submission" date="2024-08" db="EMBL/GenBank/DDBJ databases">
        <title>Insights into the chromosomal genome structure of Flemingia macrophylla.</title>
        <authorList>
            <person name="Ding Y."/>
            <person name="Zhao Y."/>
            <person name="Bi W."/>
            <person name="Wu M."/>
            <person name="Zhao G."/>
            <person name="Gong Y."/>
            <person name="Li W."/>
            <person name="Zhang P."/>
        </authorList>
    </citation>
    <scope>NUCLEOTIDE SEQUENCE [LARGE SCALE GENOMIC DNA]</scope>
    <source>
        <strain evidence="2">DYQJB</strain>
        <tissue evidence="2">Leaf</tissue>
    </source>
</reference>
<dbReference type="AlphaFoldDB" id="A0ABD1LMV0"/>
<comment type="caution">
    <text evidence="2">The sequence shown here is derived from an EMBL/GenBank/DDBJ whole genome shotgun (WGS) entry which is preliminary data.</text>
</comment>
<feature type="region of interest" description="Disordered" evidence="1">
    <location>
        <begin position="83"/>
        <end position="102"/>
    </location>
</feature>
<sequence>MRLSGQGAGKLSYRNGSRGLMTLMMNSKLDLDNGTIPITIGNEQAKSGSGMILGWSETMGCDDDNIYSAFKLNSVRELVSNVGEESLEEKNQDEGDGCSNAL</sequence>
<name>A0ABD1LMV0_9FABA</name>
<organism evidence="2 3">
    <name type="scientific">Flemingia macrophylla</name>
    <dbReference type="NCBI Taxonomy" id="520843"/>
    <lineage>
        <taxon>Eukaryota</taxon>
        <taxon>Viridiplantae</taxon>
        <taxon>Streptophyta</taxon>
        <taxon>Embryophyta</taxon>
        <taxon>Tracheophyta</taxon>
        <taxon>Spermatophyta</taxon>
        <taxon>Magnoliopsida</taxon>
        <taxon>eudicotyledons</taxon>
        <taxon>Gunneridae</taxon>
        <taxon>Pentapetalae</taxon>
        <taxon>rosids</taxon>
        <taxon>fabids</taxon>
        <taxon>Fabales</taxon>
        <taxon>Fabaceae</taxon>
        <taxon>Papilionoideae</taxon>
        <taxon>50 kb inversion clade</taxon>
        <taxon>NPAAA clade</taxon>
        <taxon>indigoferoid/millettioid clade</taxon>
        <taxon>Phaseoleae</taxon>
        <taxon>Flemingia</taxon>
    </lineage>
</organism>
<proteinExistence type="predicted"/>
<accession>A0ABD1LMV0</accession>
<evidence type="ECO:0000313" key="3">
    <source>
        <dbReference type="Proteomes" id="UP001603857"/>
    </source>
</evidence>
<evidence type="ECO:0000313" key="2">
    <source>
        <dbReference type="EMBL" id="KAL2324852.1"/>
    </source>
</evidence>
<gene>
    <name evidence="2" type="ORF">Fmac_023910</name>
</gene>